<dbReference type="InterPro" id="IPR011742">
    <property type="entry name" value="CRISPR-assoc_prot_TM1812"/>
</dbReference>
<accession>A0A380TBI2</accession>
<name>A0A380TBI2_9ZZZZ</name>
<reference evidence="1" key="1">
    <citation type="submission" date="2018-07" db="EMBL/GenBank/DDBJ databases">
        <authorList>
            <person name="Quirk P.G."/>
            <person name="Krulwich T.A."/>
        </authorList>
    </citation>
    <scope>NUCLEOTIDE SEQUENCE</scope>
</reference>
<proteinExistence type="predicted"/>
<evidence type="ECO:0000313" key="1">
    <source>
        <dbReference type="EMBL" id="SUS04825.1"/>
    </source>
</evidence>
<protein>
    <recommendedName>
        <fullName evidence="2">CRISPR-associated protein, TM1812 family</fullName>
    </recommendedName>
</protein>
<sequence length="439" mass="49197">MTHVLVTFLGAPDTGKAPSLHSRSGYPEIGYKFAGDKIYRERLFPLALLKHLKDEATPANKMVVFGTAGSAWHLLPLYVLGCWPDKGELDRLARRSADGKVDEKDLEPFQNHQGLKDILNLQGLDLRLMGYAKTETEQVDVIAKLFDAARDATSVTFDVTHGLRYLPLLGSLAAYVMQASKKVPVKVWYGAYDMRKADALGEDIAPAMELGGLSRIVDWLAAFQNFEWDGDYSGFALLLEQDGIEKDIAGLLHEAAYAENLGDFEQATAHLIQFGTALSGRTVGGLTGLFGNQMLDHLQRFANEDLYQRQRRMAFESLAREDLPRVALFASEAAITRVAIQMRGRDQCKRGGKRNDAESEYKGKYKNIKQNLSDDDHQKKQRESFDRLLLIRNSFAHVYSEQPPPQVIKALSTKNACMDLLTNDIEEFLKENPEDPKLL</sequence>
<dbReference type="NCBIfam" id="TIGR02221">
    <property type="entry name" value="cas_TM1812"/>
    <property type="match status" value="1"/>
</dbReference>
<dbReference type="EMBL" id="UIDG01000057">
    <property type="protein sequence ID" value="SUS04825.1"/>
    <property type="molecule type" value="Genomic_DNA"/>
</dbReference>
<organism evidence="1">
    <name type="scientific">metagenome</name>
    <dbReference type="NCBI Taxonomy" id="256318"/>
    <lineage>
        <taxon>unclassified sequences</taxon>
        <taxon>metagenomes</taxon>
    </lineage>
</organism>
<dbReference type="InterPro" id="IPR013383">
    <property type="entry name" value="CRISPR-assoc_prot_DxTHG_CS"/>
</dbReference>
<gene>
    <name evidence="1" type="ORF">DF3PB_150018</name>
</gene>
<dbReference type="AlphaFoldDB" id="A0A380TBI2"/>
<dbReference type="NCBIfam" id="TIGR02549">
    <property type="entry name" value="CRISPR_DxTHG"/>
    <property type="match status" value="1"/>
</dbReference>
<evidence type="ECO:0008006" key="2">
    <source>
        <dbReference type="Google" id="ProtNLM"/>
    </source>
</evidence>